<sequence>MLAKGTLIKGLYIVFTQKKISLCRVGISRVFMVTKALILAFTGATVFSTKKNPKNIIVTSGSNTGLPHTYKLYSEISLEPKRDKPERHYTFK</sequence>
<name>A0ABQ9Z1P2_9CRUS</name>
<evidence type="ECO:0000313" key="1">
    <source>
        <dbReference type="EMBL" id="KAK4006822.1"/>
    </source>
</evidence>
<dbReference type="Proteomes" id="UP001234178">
    <property type="component" value="Unassembled WGS sequence"/>
</dbReference>
<reference evidence="1 2" key="1">
    <citation type="journal article" date="2023" name="Nucleic Acids Res.">
        <title>The hologenome of Daphnia magna reveals possible DNA methylation and microbiome-mediated evolution of the host genome.</title>
        <authorList>
            <person name="Chaturvedi A."/>
            <person name="Li X."/>
            <person name="Dhandapani V."/>
            <person name="Marshall H."/>
            <person name="Kissane S."/>
            <person name="Cuenca-Cambronero M."/>
            <person name="Asole G."/>
            <person name="Calvet F."/>
            <person name="Ruiz-Romero M."/>
            <person name="Marangio P."/>
            <person name="Guigo R."/>
            <person name="Rago D."/>
            <person name="Mirbahai L."/>
            <person name="Eastwood N."/>
            <person name="Colbourne J.K."/>
            <person name="Zhou J."/>
            <person name="Mallon E."/>
            <person name="Orsini L."/>
        </authorList>
    </citation>
    <scope>NUCLEOTIDE SEQUENCE [LARGE SCALE GENOMIC DNA]</scope>
    <source>
        <strain evidence="1">LRV0_1</strain>
    </source>
</reference>
<comment type="caution">
    <text evidence="1">The sequence shown here is derived from an EMBL/GenBank/DDBJ whole genome shotgun (WGS) entry which is preliminary data.</text>
</comment>
<gene>
    <name evidence="1" type="ORF">OUZ56_011980</name>
</gene>
<evidence type="ECO:0000313" key="2">
    <source>
        <dbReference type="Proteomes" id="UP001234178"/>
    </source>
</evidence>
<keyword evidence="2" id="KW-1185">Reference proteome</keyword>
<protein>
    <submittedName>
        <fullName evidence="1">Uncharacterized protein</fullName>
    </submittedName>
</protein>
<dbReference type="EMBL" id="JAOYFB010000002">
    <property type="protein sequence ID" value="KAK4006822.1"/>
    <property type="molecule type" value="Genomic_DNA"/>
</dbReference>
<proteinExistence type="predicted"/>
<accession>A0ABQ9Z1P2</accession>
<organism evidence="1 2">
    <name type="scientific">Daphnia magna</name>
    <dbReference type="NCBI Taxonomy" id="35525"/>
    <lineage>
        <taxon>Eukaryota</taxon>
        <taxon>Metazoa</taxon>
        <taxon>Ecdysozoa</taxon>
        <taxon>Arthropoda</taxon>
        <taxon>Crustacea</taxon>
        <taxon>Branchiopoda</taxon>
        <taxon>Diplostraca</taxon>
        <taxon>Cladocera</taxon>
        <taxon>Anomopoda</taxon>
        <taxon>Daphniidae</taxon>
        <taxon>Daphnia</taxon>
    </lineage>
</organism>